<dbReference type="Gene3D" id="3.40.50.720">
    <property type="entry name" value="NAD(P)-binding Rossmann-like Domain"/>
    <property type="match status" value="1"/>
</dbReference>
<dbReference type="PANTHER" id="PTHR44196:SF1">
    <property type="entry name" value="DEHYDROGENASE_REDUCTASE SDR FAMILY MEMBER 7B"/>
    <property type="match status" value="1"/>
</dbReference>
<dbReference type="SUPFAM" id="SSF51735">
    <property type="entry name" value="NAD(P)-binding Rossmann-fold domains"/>
    <property type="match status" value="1"/>
</dbReference>
<feature type="domain" description="Ketoreductase" evidence="4">
    <location>
        <begin position="13"/>
        <end position="193"/>
    </location>
</feature>
<dbReference type="PROSITE" id="PS00061">
    <property type="entry name" value="ADH_SHORT"/>
    <property type="match status" value="1"/>
</dbReference>
<dbReference type="RefSeq" id="WP_200174656.1">
    <property type="nucleotide sequence ID" value="NZ_BAABKQ010000001.1"/>
</dbReference>
<dbReference type="NCBIfam" id="NF005878">
    <property type="entry name" value="PRK07825.1"/>
    <property type="match status" value="1"/>
</dbReference>
<dbReference type="InterPro" id="IPR020904">
    <property type="entry name" value="Sc_DH/Rdtase_CS"/>
</dbReference>
<dbReference type="InterPro" id="IPR002347">
    <property type="entry name" value="SDR_fam"/>
</dbReference>
<dbReference type="Pfam" id="PF00106">
    <property type="entry name" value="adh_short"/>
    <property type="match status" value="1"/>
</dbReference>
<evidence type="ECO:0000256" key="2">
    <source>
        <dbReference type="ARBA" id="ARBA00023002"/>
    </source>
</evidence>
<reference evidence="6" key="1">
    <citation type="journal article" date="2019" name="Int. J. Syst. Evol. Microbiol.">
        <title>The Global Catalogue of Microorganisms (GCM) 10K type strain sequencing project: providing services to taxonomists for standard genome sequencing and annotation.</title>
        <authorList>
            <consortium name="The Broad Institute Genomics Platform"/>
            <consortium name="The Broad Institute Genome Sequencing Center for Infectious Disease"/>
            <person name="Wu L."/>
            <person name="Ma J."/>
        </authorList>
    </citation>
    <scope>NUCLEOTIDE SEQUENCE [LARGE SCALE GENOMIC DNA]</scope>
    <source>
        <strain evidence="6">JCM 18542</strain>
    </source>
</reference>
<comment type="similarity">
    <text evidence="1 3">Belongs to the short-chain dehydrogenases/reductases (SDR) family.</text>
</comment>
<dbReference type="CDD" id="cd05233">
    <property type="entry name" value="SDR_c"/>
    <property type="match status" value="1"/>
</dbReference>
<evidence type="ECO:0000256" key="3">
    <source>
        <dbReference type="RuleBase" id="RU000363"/>
    </source>
</evidence>
<dbReference type="PRINTS" id="PR00080">
    <property type="entry name" value="SDRFAMILY"/>
</dbReference>
<dbReference type="PRINTS" id="PR00081">
    <property type="entry name" value="GDHRDH"/>
</dbReference>
<sequence>MAVRKAGGFATGKVVGVTGGAQGIGREIARVLVDSGAQVVIGDRDVEAARATAAELGRRTLALELDVTSTASFRGFLAAAEEAVGPLDVLVNNAGVMWVGPFDAEPDSATDAMLAVNLRGVIRGVRLAAPAMRERGGGHIVTVASAAARLAPPGEATYAATKHGVLGYLTAVREELRGSGVAVTAVMPVVVDTRLAEGTDAGGAALLQPVDVAEAVASAIRRPRFEVTVPGYVGPLARAVALLPQRVRDAVHRRLVPDQVEAVRGSSARADYESRALGGAAGEERNGH</sequence>
<accession>A0ABP9D076</accession>
<keyword evidence="2" id="KW-0560">Oxidoreductase</keyword>
<protein>
    <submittedName>
        <fullName evidence="5">SDR family oxidoreductase</fullName>
    </submittedName>
</protein>
<evidence type="ECO:0000313" key="5">
    <source>
        <dbReference type="EMBL" id="GAA4824035.1"/>
    </source>
</evidence>
<dbReference type="Proteomes" id="UP001500839">
    <property type="component" value="Unassembled WGS sequence"/>
</dbReference>
<dbReference type="InterPro" id="IPR057326">
    <property type="entry name" value="KR_dom"/>
</dbReference>
<dbReference type="SMART" id="SM00822">
    <property type="entry name" value="PKS_KR"/>
    <property type="match status" value="1"/>
</dbReference>
<comment type="caution">
    <text evidence="5">The sequence shown here is derived from an EMBL/GenBank/DDBJ whole genome shotgun (WGS) entry which is preliminary data.</text>
</comment>
<organism evidence="5 6">
    <name type="scientific">Tomitella cavernea</name>
    <dbReference type="NCBI Taxonomy" id="1387982"/>
    <lineage>
        <taxon>Bacteria</taxon>
        <taxon>Bacillati</taxon>
        <taxon>Actinomycetota</taxon>
        <taxon>Actinomycetes</taxon>
        <taxon>Mycobacteriales</taxon>
        <taxon>Tomitella</taxon>
    </lineage>
</organism>
<gene>
    <name evidence="5" type="ORF">GCM10023353_36180</name>
</gene>
<dbReference type="PANTHER" id="PTHR44196">
    <property type="entry name" value="DEHYDROGENASE/REDUCTASE SDR FAMILY MEMBER 7B"/>
    <property type="match status" value="1"/>
</dbReference>
<dbReference type="InterPro" id="IPR036291">
    <property type="entry name" value="NAD(P)-bd_dom_sf"/>
</dbReference>
<evidence type="ECO:0000313" key="6">
    <source>
        <dbReference type="Proteomes" id="UP001500839"/>
    </source>
</evidence>
<keyword evidence="6" id="KW-1185">Reference proteome</keyword>
<evidence type="ECO:0000256" key="1">
    <source>
        <dbReference type="ARBA" id="ARBA00006484"/>
    </source>
</evidence>
<proteinExistence type="inferred from homology"/>
<name>A0ABP9D076_9ACTN</name>
<evidence type="ECO:0000259" key="4">
    <source>
        <dbReference type="SMART" id="SM00822"/>
    </source>
</evidence>
<dbReference type="EMBL" id="BAABKQ010000001">
    <property type="protein sequence ID" value="GAA4824035.1"/>
    <property type="molecule type" value="Genomic_DNA"/>
</dbReference>